<evidence type="ECO:0000313" key="2">
    <source>
        <dbReference type="Proteomes" id="UP000265875"/>
    </source>
</evidence>
<reference evidence="1 2" key="1">
    <citation type="submission" date="2018-08" db="EMBL/GenBank/DDBJ databases">
        <title>Draft genome sequence of the cyanotroph, Pseudomonas monteilii BCN3.</title>
        <authorList>
            <person name="Jones L.B."/>
            <person name="Kunz D.A."/>
        </authorList>
    </citation>
    <scope>NUCLEOTIDE SEQUENCE [LARGE SCALE GENOMIC DNA]</scope>
    <source>
        <strain evidence="1 2">BCN3</strain>
    </source>
</reference>
<gene>
    <name evidence="1" type="ORF">D0894_24180</name>
</gene>
<dbReference type="AlphaFoldDB" id="A0A399M0E8"/>
<dbReference type="RefSeq" id="WP_119371571.1">
    <property type="nucleotide sequence ID" value="NZ_QWLL01000054.1"/>
</dbReference>
<organism evidence="1 2">
    <name type="scientific">Pseudomonas monteilii</name>
    <dbReference type="NCBI Taxonomy" id="76759"/>
    <lineage>
        <taxon>Bacteria</taxon>
        <taxon>Pseudomonadati</taxon>
        <taxon>Pseudomonadota</taxon>
        <taxon>Gammaproteobacteria</taxon>
        <taxon>Pseudomonadales</taxon>
        <taxon>Pseudomonadaceae</taxon>
        <taxon>Pseudomonas</taxon>
    </lineage>
</organism>
<dbReference type="Proteomes" id="UP000265875">
    <property type="component" value="Unassembled WGS sequence"/>
</dbReference>
<protein>
    <submittedName>
        <fullName evidence="1">Uncharacterized protein</fullName>
    </submittedName>
</protein>
<dbReference type="EMBL" id="QWLL01000054">
    <property type="protein sequence ID" value="RII74959.1"/>
    <property type="molecule type" value="Genomic_DNA"/>
</dbReference>
<evidence type="ECO:0000313" key="1">
    <source>
        <dbReference type="EMBL" id="RII74959.1"/>
    </source>
</evidence>
<comment type="caution">
    <text evidence="1">The sequence shown here is derived from an EMBL/GenBank/DDBJ whole genome shotgun (WGS) entry which is preliminary data.</text>
</comment>
<name>A0A399M0E8_9PSED</name>
<accession>A0A399M0E8</accession>
<proteinExistence type="predicted"/>
<sequence length="229" mass="24612">MTDTKASSGDSIAVVEQSLLALSAGMSAQSRRDAKTTFQFASRVASKLHDRDGESEAWFNKFLEVMRTLGWVAGRRSYERDYDKSGSLTLGPIAFKVASAAGKALLGGPVGEAMAKLAGDAITAFGNIEEAQKVYKQNVKGNPVSTTGLGTCIETPEGELFMLVNAFSASPNENDLNTTVFEWKSSSKDRYCGSAVLALNEVVYTDQVRATIEQKLADKAVKAADEYEI</sequence>